<dbReference type="Proteomes" id="UP001234297">
    <property type="component" value="Chromosome 2"/>
</dbReference>
<keyword evidence="2" id="KW-1185">Reference proteome</keyword>
<proteinExistence type="predicted"/>
<dbReference type="EMBL" id="CM056810">
    <property type="protein sequence ID" value="KAJ8643075.1"/>
    <property type="molecule type" value="Genomic_DNA"/>
</dbReference>
<reference evidence="1 2" key="1">
    <citation type="journal article" date="2022" name="Hortic Res">
        <title>A haplotype resolved chromosomal level avocado genome allows analysis of novel avocado genes.</title>
        <authorList>
            <person name="Nath O."/>
            <person name="Fletcher S.J."/>
            <person name="Hayward A."/>
            <person name="Shaw L.M."/>
            <person name="Masouleh A.K."/>
            <person name="Furtado A."/>
            <person name="Henry R.J."/>
            <person name="Mitter N."/>
        </authorList>
    </citation>
    <scope>NUCLEOTIDE SEQUENCE [LARGE SCALE GENOMIC DNA]</scope>
    <source>
        <strain evidence="2">cv. Hass</strain>
    </source>
</reference>
<organism evidence="1 2">
    <name type="scientific">Persea americana</name>
    <name type="common">Avocado</name>
    <dbReference type="NCBI Taxonomy" id="3435"/>
    <lineage>
        <taxon>Eukaryota</taxon>
        <taxon>Viridiplantae</taxon>
        <taxon>Streptophyta</taxon>
        <taxon>Embryophyta</taxon>
        <taxon>Tracheophyta</taxon>
        <taxon>Spermatophyta</taxon>
        <taxon>Magnoliopsida</taxon>
        <taxon>Magnoliidae</taxon>
        <taxon>Laurales</taxon>
        <taxon>Lauraceae</taxon>
        <taxon>Persea</taxon>
    </lineage>
</organism>
<comment type="caution">
    <text evidence="1">The sequence shown here is derived from an EMBL/GenBank/DDBJ whole genome shotgun (WGS) entry which is preliminary data.</text>
</comment>
<evidence type="ECO:0000313" key="2">
    <source>
        <dbReference type="Proteomes" id="UP001234297"/>
    </source>
</evidence>
<name>A0ACC2MBM9_PERAE</name>
<gene>
    <name evidence="1" type="ORF">MRB53_004823</name>
</gene>
<evidence type="ECO:0000313" key="1">
    <source>
        <dbReference type="EMBL" id="KAJ8643075.1"/>
    </source>
</evidence>
<accession>A0ACC2MBM9</accession>
<protein>
    <submittedName>
        <fullName evidence="1">Uncharacterized protein</fullName>
    </submittedName>
</protein>
<sequence length="141" mass="15860">MYECKGKKFGVMIEVKLVMYEAVIVIEESYDGNLSLYHGSITIKQQFMQLNFLAGRLKQNVVGREIMAPCDGGVCSPSTMFKIFCSPSNMFKVLTDGDAGRMQGRERTWWVVDGDARKGLLLRETGREMKIVGGRHGKERG</sequence>